<organism evidence="17 18">
    <name type="scientific">Nelumbo nucifera</name>
    <name type="common">Sacred lotus</name>
    <dbReference type="NCBI Taxonomy" id="4432"/>
    <lineage>
        <taxon>Eukaryota</taxon>
        <taxon>Viridiplantae</taxon>
        <taxon>Streptophyta</taxon>
        <taxon>Embryophyta</taxon>
        <taxon>Tracheophyta</taxon>
        <taxon>Spermatophyta</taxon>
        <taxon>Magnoliopsida</taxon>
        <taxon>Proteales</taxon>
        <taxon>Nelumbonaceae</taxon>
        <taxon>Nelumbo</taxon>
    </lineage>
</organism>
<dbReference type="InterPro" id="IPR000330">
    <property type="entry name" value="SNF2_N"/>
</dbReference>
<dbReference type="PROSITE" id="PS51194">
    <property type="entry name" value="HELICASE_CTER"/>
    <property type="match status" value="1"/>
</dbReference>
<evidence type="ECO:0000256" key="8">
    <source>
        <dbReference type="ARBA" id="ARBA00023125"/>
    </source>
</evidence>
<evidence type="ECO:0000256" key="9">
    <source>
        <dbReference type="ARBA" id="ARBA00023204"/>
    </source>
</evidence>
<feature type="compositionally biased region" description="Low complexity" evidence="13">
    <location>
        <begin position="59"/>
        <end position="68"/>
    </location>
</feature>
<dbReference type="GeneID" id="104613449"/>
<dbReference type="PANTHER" id="PTHR45685">
    <property type="entry name" value="HELICASE SRCAP-RELATED"/>
    <property type="match status" value="1"/>
</dbReference>
<evidence type="ECO:0000256" key="12">
    <source>
        <dbReference type="SAM" id="Coils"/>
    </source>
</evidence>
<feature type="compositionally biased region" description="Low complexity" evidence="13">
    <location>
        <begin position="1509"/>
        <end position="1523"/>
    </location>
</feature>
<dbReference type="FunCoup" id="A0A1U8BQK2">
    <property type="interactions" value="4004"/>
</dbReference>
<dbReference type="SMART" id="SM00490">
    <property type="entry name" value="HELICc"/>
    <property type="match status" value="1"/>
</dbReference>
<dbReference type="GO" id="GO:0006281">
    <property type="term" value="P:DNA repair"/>
    <property type="evidence" value="ECO:0000318"/>
    <property type="project" value="GO_Central"/>
</dbReference>
<dbReference type="GO" id="GO:0003677">
    <property type="term" value="F:DNA binding"/>
    <property type="evidence" value="ECO:0007669"/>
    <property type="project" value="UniProtKB-UniRule"/>
</dbReference>
<dbReference type="PROSITE" id="PS51413">
    <property type="entry name" value="DBINO"/>
    <property type="match status" value="1"/>
</dbReference>
<dbReference type="PROSITE" id="PS51192">
    <property type="entry name" value="HELICASE_ATP_BIND_1"/>
    <property type="match status" value="1"/>
</dbReference>
<evidence type="ECO:0000259" key="15">
    <source>
        <dbReference type="PROSITE" id="PS51194"/>
    </source>
</evidence>
<dbReference type="FunFam" id="3.40.50.300:FF:001066">
    <property type="entry name" value="DNA helicase INO80-like protein"/>
    <property type="match status" value="1"/>
</dbReference>
<evidence type="ECO:0000256" key="1">
    <source>
        <dbReference type="ARBA" id="ARBA00004123"/>
    </source>
</evidence>
<comment type="domain">
    <text evidence="11">The DBINO region is involved in binding to DNA.</text>
</comment>
<keyword evidence="9 11" id="KW-0234">DNA repair</keyword>
<dbReference type="InterPro" id="IPR038718">
    <property type="entry name" value="SNF2-like_sf"/>
</dbReference>
<proteinExistence type="inferred from homology"/>
<dbReference type="InterPro" id="IPR001650">
    <property type="entry name" value="Helicase_C-like"/>
</dbReference>
<feature type="compositionally biased region" description="Acidic residues" evidence="13">
    <location>
        <begin position="1534"/>
        <end position="1543"/>
    </location>
</feature>
<comment type="subcellular location">
    <subcellularLocation>
        <location evidence="1 11">Nucleus</location>
    </subcellularLocation>
</comment>
<feature type="region of interest" description="Disordered" evidence="13">
    <location>
        <begin position="1423"/>
        <end position="1543"/>
    </location>
</feature>
<keyword evidence="17" id="KW-1185">Reference proteome</keyword>
<comment type="similarity">
    <text evidence="2 11">Belongs to the SNF2/RAD54 helicase family.</text>
</comment>
<evidence type="ECO:0000313" key="18">
    <source>
        <dbReference type="RefSeq" id="XP_010279572.1"/>
    </source>
</evidence>
<evidence type="ECO:0000259" key="14">
    <source>
        <dbReference type="PROSITE" id="PS51192"/>
    </source>
</evidence>
<dbReference type="EC" id="3.6.4.-" evidence="11"/>
<dbReference type="Pfam" id="PF13892">
    <property type="entry name" value="DBINO"/>
    <property type="match status" value="1"/>
</dbReference>
<keyword evidence="7 11" id="KW-0067">ATP-binding</keyword>
<keyword evidence="8 11" id="KW-0238">DNA-binding</keyword>
<evidence type="ECO:0000313" key="17">
    <source>
        <dbReference type="Proteomes" id="UP000189703"/>
    </source>
</evidence>
<evidence type="ECO:0000259" key="16">
    <source>
        <dbReference type="PROSITE" id="PS51413"/>
    </source>
</evidence>
<dbReference type="Pfam" id="PF00176">
    <property type="entry name" value="SNF2-rel_dom"/>
    <property type="match status" value="1"/>
</dbReference>
<keyword evidence="6 11" id="KW-0378">Hydrolase</keyword>
<dbReference type="GO" id="GO:0005524">
    <property type="term" value="F:ATP binding"/>
    <property type="evidence" value="ECO:0007669"/>
    <property type="project" value="UniProtKB-UniRule"/>
</dbReference>
<sequence>MNFQFPQQDDDFDNYGNSSQKETRGSQGRGTMRDHMNGSLLKRSSELGRRKKNRRAIEAEAGSNSSSRRGADRSDDEEEDREYGRHISEEWYRSMLGEHIQKYRRGRFKDSSRPASIQMGMPVLKRNLGFKGQKLGAEDRVPHGMETPSDYLNDINPRKTGSYYELTSEYGTDRFSSSADSAYLDLGEGIAYRIPPTYDILAASLNLPSFSDIQVEEYYLKGTLDLGSLAVIVASDGRFGPQRRAGIGELQPQYESLQARLKALPASNSVQKFNLQVSNIGLDSSSIPEGAVGGIQRSIMSEAGTLQVYYVKVLEKGDTYEIIERSLPKKQTMKKDPTMIVKEEFEKIGKVWVNIVRRDIPKYHKIFSNFHRKQLADAKRCSETCQREVKLKVSRSFKLMRGATNRTRKLARDMMVFWKRVDKEQAELRKKEEREAAEALKREEELREAKRQQQRFNFLLSQTELYSHFMQNKSISHPSEALPMGDGELNDQEAALGSAEIKLGEEEDPEEAELKKEALRAAQQAVFQQRKITSAFDSECLKLRQAADIEGPPKDTSISGSSNIDLLHPSTMPVMSLVQTPEMFKGCLKEYQLKGLQWLVNCYEQGLNGILADEMGLGKTIQAMAFLGHLAEEKNIWGPFLVVAPASVLNNWADEISRFCPDLKALPYWGGINERVILRKNINPKHLYRRESTFHVLITSYQLLVSDEKYFRRVKWQYMVLDEAQAIKSSNSIRWKTLLSFNCRNRLLLTGTPIQNNMAELWSLLHFIMPTLFDSHEQFNEWFSKGIENHAEHGGTLNEHQLNRLHAVLKPFMLRRVKKDVITEMTGKTEITVHCKLSSRQQAFYQAIKNKISLAELFDGSRGHLNEKKILNLMNIVIQLRKVCNHPELFERNEGTTYLYFGMIPNSLLPPPFGELEDIHYAGGWNPITYKVPKLVHQETIESSEMPCSIFGHGVQQELFQKLFNIFSPENVYQSVLPQDKISDESYPLKSGTFGFTHLMGLSPGEVVFLAKGSFMERLLYSIMVWNRQFLDEILDFMESEADDSEYGHLERGTVRAVTRMLLMPSRCKSSLLRRKIATGPGHAPYEALIVCHQDRLVFNTGLLHSTYVFIPRVRAPPINVHCSNRNFAYKMVEELHHPWVKRLFFGFARTSECNGPRMPNGPPHHLIQVIDSEVPVEQPILQLTYKIFGSSPPMRSFDSAKMLTDSGKLQTLDILLKRLRAENHRVLLFAQMTKMLNILEDYMNYRKYRYLRLDGSSTIMDRRDMVRDFQHRSDIFVFLLSTRAGGLGINLTAADTVIFYESDWNPTLDLQAMDRAHRLGQTKEVTVYRLICKETVEEKILQRASQKNAVQQLVMTGGHVQGDLLTPEDVVSLLLDDAQLERKLREAPAQGKDLQKKCGTKAIHLDAEGDASLEDFTNIGSQSAGCGPTLDLEGVKTSNKKRKDSLDKHAPPKARRAPKNSDSHTEINEPNSLDYEWDDPVRATSLQNQNLRRPKRPKKSVNDNLEHTTATTVAPEPTEYPTLYDYSPAGFIGEDEEISPPS</sequence>
<comment type="function">
    <text evidence="11">ATPase component of the INO80 complex which remodels chromatin by shifting nucleosomes and is involved in DNA repair.</text>
</comment>
<dbReference type="PANTHER" id="PTHR45685:SF2">
    <property type="entry name" value="CHROMATIN-REMODELING ATPASE INO80"/>
    <property type="match status" value="1"/>
</dbReference>
<dbReference type="GO" id="GO:0006338">
    <property type="term" value="P:chromatin remodeling"/>
    <property type="evidence" value="ECO:0000318"/>
    <property type="project" value="GO_Central"/>
</dbReference>
<dbReference type="GO" id="GO:0016887">
    <property type="term" value="F:ATP hydrolysis activity"/>
    <property type="evidence" value="ECO:0000318"/>
    <property type="project" value="GO_Central"/>
</dbReference>
<dbReference type="OMA" id="GNHTPLM"/>
<dbReference type="InterPro" id="IPR027417">
    <property type="entry name" value="P-loop_NTPase"/>
</dbReference>
<evidence type="ECO:0000256" key="7">
    <source>
        <dbReference type="ARBA" id="ARBA00022840"/>
    </source>
</evidence>
<gene>
    <name evidence="18" type="primary">LOC104613449</name>
</gene>
<evidence type="ECO:0000256" key="11">
    <source>
        <dbReference type="RuleBase" id="RU368001"/>
    </source>
</evidence>
<dbReference type="eggNOG" id="KOG0388">
    <property type="taxonomic scope" value="Eukaryota"/>
</dbReference>
<dbReference type="Proteomes" id="UP000189703">
    <property type="component" value="Unplaced"/>
</dbReference>
<evidence type="ECO:0000256" key="3">
    <source>
        <dbReference type="ARBA" id="ARBA00019805"/>
    </source>
</evidence>
<dbReference type="Pfam" id="PF00271">
    <property type="entry name" value="Helicase_C"/>
    <property type="match status" value="1"/>
</dbReference>
<keyword evidence="10" id="KW-0539">Nucleus</keyword>
<dbReference type="InterPro" id="IPR020838">
    <property type="entry name" value="DBINO"/>
</dbReference>
<protein>
    <recommendedName>
        <fullName evidence="3 11">Chromatin-remodeling ATPase INO80</fullName>
        <ecNumber evidence="11">3.6.4.-</ecNumber>
    </recommendedName>
</protein>
<evidence type="ECO:0000256" key="4">
    <source>
        <dbReference type="ARBA" id="ARBA00022741"/>
    </source>
</evidence>
<feature type="domain" description="Helicase ATP-binding" evidence="14">
    <location>
        <begin position="600"/>
        <end position="771"/>
    </location>
</feature>
<dbReference type="FunFam" id="3.40.50.10810:FF:000006">
    <property type="entry name" value="Putative DNA helicase INO80"/>
    <property type="match status" value="1"/>
</dbReference>
<feature type="domain" description="Helicase C-terminal" evidence="15">
    <location>
        <begin position="1212"/>
        <end position="1362"/>
    </location>
</feature>
<dbReference type="InterPro" id="IPR014001">
    <property type="entry name" value="Helicase_ATP-bd"/>
</dbReference>
<dbReference type="InterPro" id="IPR049730">
    <property type="entry name" value="SNF2/RAD54-like_C"/>
</dbReference>
<dbReference type="SMART" id="SM00487">
    <property type="entry name" value="DEXDc"/>
    <property type="match status" value="1"/>
</dbReference>
<comment type="subunit">
    <text evidence="11">Component of the INO80 chromatin-remodeling complex.</text>
</comment>
<keyword evidence="12" id="KW-0175">Coiled coil</keyword>
<dbReference type="RefSeq" id="XP_010279572.1">
    <property type="nucleotide sequence ID" value="XM_010281270.2"/>
</dbReference>
<dbReference type="Gene3D" id="3.40.50.300">
    <property type="entry name" value="P-loop containing nucleotide triphosphate hydrolases"/>
    <property type="match status" value="1"/>
</dbReference>
<feature type="domain" description="DBINO" evidence="16">
    <location>
        <begin position="351"/>
        <end position="476"/>
    </location>
</feature>
<dbReference type="GO" id="GO:0042393">
    <property type="term" value="F:histone binding"/>
    <property type="evidence" value="ECO:0000318"/>
    <property type="project" value="GO_Central"/>
</dbReference>
<comment type="catalytic activity">
    <reaction evidence="11">
        <text>ATP + H2O = ADP + phosphate + H(+)</text>
        <dbReference type="Rhea" id="RHEA:13065"/>
        <dbReference type="ChEBI" id="CHEBI:15377"/>
        <dbReference type="ChEBI" id="CHEBI:15378"/>
        <dbReference type="ChEBI" id="CHEBI:30616"/>
        <dbReference type="ChEBI" id="CHEBI:43474"/>
        <dbReference type="ChEBI" id="CHEBI:456216"/>
    </reaction>
</comment>
<feature type="coiled-coil region" evidence="12">
    <location>
        <begin position="423"/>
        <end position="453"/>
    </location>
</feature>
<dbReference type="GO" id="GO:0031011">
    <property type="term" value="C:Ino80 complex"/>
    <property type="evidence" value="ECO:0000318"/>
    <property type="project" value="GO_Central"/>
</dbReference>
<dbReference type="STRING" id="4432.A0A1U8BQK2"/>
<evidence type="ECO:0000256" key="6">
    <source>
        <dbReference type="ARBA" id="ARBA00022801"/>
    </source>
</evidence>
<dbReference type="SUPFAM" id="SSF52540">
    <property type="entry name" value="P-loop containing nucleoside triphosphate hydrolases"/>
    <property type="match status" value="2"/>
</dbReference>
<dbReference type="InParanoid" id="A0A1U8BQK2"/>
<dbReference type="CDD" id="cd18793">
    <property type="entry name" value="SF2_C_SNF"/>
    <property type="match status" value="1"/>
</dbReference>
<feature type="region of interest" description="Disordered" evidence="13">
    <location>
        <begin position="1"/>
        <end position="83"/>
    </location>
</feature>
<dbReference type="OrthoDB" id="448448at2759"/>
<dbReference type="Gene3D" id="3.40.50.10810">
    <property type="entry name" value="Tandem AAA-ATPase domain"/>
    <property type="match status" value="1"/>
</dbReference>
<keyword evidence="4" id="KW-0547">Nucleotide-binding</keyword>
<evidence type="ECO:0000256" key="13">
    <source>
        <dbReference type="SAM" id="MobiDB-lite"/>
    </source>
</evidence>
<dbReference type="KEGG" id="nnu:104613449"/>
<keyword evidence="5 11" id="KW-0227">DNA damage</keyword>
<evidence type="ECO:0000256" key="2">
    <source>
        <dbReference type="ARBA" id="ARBA00007025"/>
    </source>
</evidence>
<name>A0A1U8BQK2_NELNU</name>
<evidence type="ECO:0000256" key="5">
    <source>
        <dbReference type="ARBA" id="ARBA00022763"/>
    </source>
</evidence>
<accession>A0A1U8BQK2</accession>
<evidence type="ECO:0000256" key="10">
    <source>
        <dbReference type="ARBA" id="ARBA00023242"/>
    </source>
</evidence>
<reference evidence="18" key="1">
    <citation type="submission" date="2025-08" db="UniProtKB">
        <authorList>
            <consortium name="RefSeq"/>
        </authorList>
    </citation>
    <scope>IDENTIFICATION</scope>
</reference>
<dbReference type="InterPro" id="IPR050520">
    <property type="entry name" value="INO80/SWR1_helicase"/>
</dbReference>